<feature type="transmembrane region" description="Helical" evidence="5">
    <location>
        <begin position="61"/>
        <end position="80"/>
    </location>
</feature>
<comment type="caution">
    <text evidence="7">The sequence shown here is derived from an EMBL/GenBank/DDBJ whole genome shotgun (WGS) entry which is preliminary data.</text>
</comment>
<evidence type="ECO:0000313" key="7">
    <source>
        <dbReference type="EMBL" id="MFD1246339.1"/>
    </source>
</evidence>
<organism evidence="7 8">
    <name type="scientific">Nocardioides ginsengisoli</name>
    <dbReference type="NCBI Taxonomy" id="363868"/>
    <lineage>
        <taxon>Bacteria</taxon>
        <taxon>Bacillati</taxon>
        <taxon>Actinomycetota</taxon>
        <taxon>Actinomycetes</taxon>
        <taxon>Propionibacteriales</taxon>
        <taxon>Nocardioidaceae</taxon>
        <taxon>Nocardioides</taxon>
    </lineage>
</organism>
<protein>
    <submittedName>
        <fullName evidence="7">YidH family protein</fullName>
    </submittedName>
</protein>
<feature type="transmembrane region" description="Helical" evidence="5">
    <location>
        <begin position="29"/>
        <end position="49"/>
    </location>
</feature>
<feature type="transmembrane region" description="Helical" evidence="5">
    <location>
        <begin position="92"/>
        <end position="116"/>
    </location>
</feature>
<keyword evidence="3 5" id="KW-1133">Transmembrane helix</keyword>
<evidence type="ECO:0000256" key="2">
    <source>
        <dbReference type="ARBA" id="ARBA00022692"/>
    </source>
</evidence>
<feature type="domain" description="DUF202" evidence="6">
    <location>
        <begin position="20"/>
        <end position="86"/>
    </location>
</feature>
<evidence type="ECO:0000313" key="8">
    <source>
        <dbReference type="Proteomes" id="UP001597229"/>
    </source>
</evidence>
<dbReference type="InterPro" id="IPR003807">
    <property type="entry name" value="DUF202"/>
</dbReference>
<keyword evidence="8" id="KW-1185">Reference proteome</keyword>
<evidence type="ECO:0000256" key="1">
    <source>
        <dbReference type="ARBA" id="ARBA00004127"/>
    </source>
</evidence>
<dbReference type="Pfam" id="PF02656">
    <property type="entry name" value="DUF202"/>
    <property type="match status" value="1"/>
</dbReference>
<evidence type="ECO:0000256" key="4">
    <source>
        <dbReference type="ARBA" id="ARBA00023136"/>
    </source>
</evidence>
<keyword evidence="2 5" id="KW-0812">Transmembrane</keyword>
<comment type="subcellular location">
    <subcellularLocation>
        <location evidence="1">Endomembrane system</location>
        <topology evidence="1">Multi-pass membrane protein</topology>
    </subcellularLocation>
</comment>
<accession>A0ABW3VUH2</accession>
<keyword evidence="4 5" id="KW-0472">Membrane</keyword>
<evidence type="ECO:0000259" key="6">
    <source>
        <dbReference type="Pfam" id="PF02656"/>
    </source>
</evidence>
<gene>
    <name evidence="7" type="ORF">ACFQ3F_00925</name>
</gene>
<dbReference type="Proteomes" id="UP001597229">
    <property type="component" value="Unassembled WGS sequence"/>
</dbReference>
<dbReference type="RefSeq" id="WP_367920710.1">
    <property type="nucleotide sequence ID" value="NZ_BAABAC010000036.1"/>
</dbReference>
<name>A0ABW3VUH2_9ACTN</name>
<evidence type="ECO:0000256" key="5">
    <source>
        <dbReference type="SAM" id="Phobius"/>
    </source>
</evidence>
<dbReference type="EMBL" id="JBHTLX010000002">
    <property type="protein sequence ID" value="MFD1246339.1"/>
    <property type="molecule type" value="Genomic_DNA"/>
</dbReference>
<reference evidence="8" key="1">
    <citation type="journal article" date="2019" name="Int. J. Syst. Evol. Microbiol.">
        <title>The Global Catalogue of Microorganisms (GCM) 10K type strain sequencing project: providing services to taxonomists for standard genome sequencing and annotation.</title>
        <authorList>
            <consortium name="The Broad Institute Genomics Platform"/>
            <consortium name="The Broad Institute Genome Sequencing Center for Infectious Disease"/>
            <person name="Wu L."/>
            <person name="Ma J."/>
        </authorList>
    </citation>
    <scope>NUCLEOTIDE SEQUENCE [LARGE SCALE GENOMIC DNA]</scope>
    <source>
        <strain evidence="8">CCUG 52478</strain>
    </source>
</reference>
<proteinExistence type="predicted"/>
<sequence>MSHERWPGWVYRTGEEPDYRFSFANERTFLAWIRTSLAFLAAAVAIDVVDLDVSDAIRRATAGLMVLLALSSSVMAWWRWAAAERAVRRREALPAFGFGVVIALGMVGAAVLVVLASL</sequence>
<evidence type="ECO:0000256" key="3">
    <source>
        <dbReference type="ARBA" id="ARBA00022989"/>
    </source>
</evidence>